<gene>
    <name evidence="2" type="ORF">BDA99DRAFT_563029</name>
</gene>
<dbReference type="Proteomes" id="UP001209540">
    <property type="component" value="Unassembled WGS sequence"/>
</dbReference>
<accession>A0AAD5K3H0</accession>
<feature type="compositionally biased region" description="Polar residues" evidence="1">
    <location>
        <begin position="92"/>
        <end position="109"/>
    </location>
</feature>
<evidence type="ECO:0000313" key="3">
    <source>
        <dbReference type="Proteomes" id="UP001209540"/>
    </source>
</evidence>
<feature type="compositionally biased region" description="Basic residues" evidence="1">
    <location>
        <begin position="436"/>
        <end position="446"/>
    </location>
</feature>
<protein>
    <submittedName>
        <fullName evidence="2">Uncharacterized protein</fullName>
    </submittedName>
</protein>
<feature type="compositionally biased region" description="Polar residues" evidence="1">
    <location>
        <begin position="408"/>
        <end position="417"/>
    </location>
</feature>
<feature type="compositionally biased region" description="Basic and acidic residues" evidence="1">
    <location>
        <begin position="424"/>
        <end position="433"/>
    </location>
</feature>
<comment type="caution">
    <text evidence="2">The sequence shown here is derived from an EMBL/GenBank/DDBJ whole genome shotgun (WGS) entry which is preliminary data.</text>
</comment>
<keyword evidence="3" id="KW-1185">Reference proteome</keyword>
<feature type="compositionally biased region" description="Acidic residues" evidence="1">
    <location>
        <begin position="126"/>
        <end position="144"/>
    </location>
</feature>
<reference evidence="2" key="2">
    <citation type="submission" date="2023-02" db="EMBL/GenBank/DDBJ databases">
        <authorList>
            <consortium name="DOE Joint Genome Institute"/>
            <person name="Mondo S.J."/>
            <person name="Chang Y."/>
            <person name="Wang Y."/>
            <person name="Ahrendt S."/>
            <person name="Andreopoulos W."/>
            <person name="Barry K."/>
            <person name="Beard J."/>
            <person name="Benny G.L."/>
            <person name="Blankenship S."/>
            <person name="Bonito G."/>
            <person name="Cuomo C."/>
            <person name="Desiro A."/>
            <person name="Gervers K.A."/>
            <person name="Hundley H."/>
            <person name="Kuo A."/>
            <person name="LaButti K."/>
            <person name="Lang B.F."/>
            <person name="Lipzen A."/>
            <person name="O'Donnell K."/>
            <person name="Pangilinan J."/>
            <person name="Reynolds N."/>
            <person name="Sandor L."/>
            <person name="Smith M.W."/>
            <person name="Tsang A."/>
            <person name="Grigoriev I.V."/>
            <person name="Stajich J.E."/>
            <person name="Spatafora J.W."/>
        </authorList>
    </citation>
    <scope>NUCLEOTIDE SEQUENCE</scope>
    <source>
        <strain evidence="2">RSA 2281</strain>
    </source>
</reference>
<evidence type="ECO:0000256" key="1">
    <source>
        <dbReference type="SAM" id="MobiDB-lite"/>
    </source>
</evidence>
<feature type="region of interest" description="Disordered" evidence="1">
    <location>
        <begin position="404"/>
        <end position="446"/>
    </location>
</feature>
<proteinExistence type="predicted"/>
<evidence type="ECO:0000313" key="2">
    <source>
        <dbReference type="EMBL" id="KAI9253445.1"/>
    </source>
</evidence>
<name>A0AAD5K3H0_9FUNG</name>
<sequence>MDIILPHLNNYKNYNRLDEEQVLEIFKKSKISKQKVCEKGFKDAVRVAAGWSRCPLHSWAFNQALDNKFSILDTTWNADYWNQVHVMQAQNREQLNPTAPTSISITNPSDSKDSNETRQQSAQQIVEEEGQEKEGQEDFPSDITEDYHPTRTADYHFMIDEAESEKVGAEALDGDDDNNNELDHWIIGDINISKRLTDARLSCLRVQSKKCRISDCYAIHIMKKTQDISDESVICVHPTIGKISKKVTIPILSKAIQNNNTIDLVVANVLHQQSLEYTGNASQSPFEDTYVHRSIAALFKSVFQSDPLFSYDWANGALCAKRKMGSEAANAIQKPDFVAFVSSRKDLAVAEIKPPATTRQQTTATKSDLYHDIKSLSNLPMLIQDLLWLKNILKPTAVRVLQVESQKRTATPTATPNPFSPPKKYLDMDERTLLRSNKKQKKSSSD</sequence>
<reference evidence="2" key="1">
    <citation type="journal article" date="2022" name="IScience">
        <title>Evolution of zygomycete secretomes and the origins of terrestrial fungal ecologies.</title>
        <authorList>
            <person name="Chang Y."/>
            <person name="Wang Y."/>
            <person name="Mondo S."/>
            <person name="Ahrendt S."/>
            <person name="Andreopoulos W."/>
            <person name="Barry K."/>
            <person name="Beard J."/>
            <person name="Benny G.L."/>
            <person name="Blankenship S."/>
            <person name="Bonito G."/>
            <person name="Cuomo C."/>
            <person name="Desiro A."/>
            <person name="Gervers K.A."/>
            <person name="Hundley H."/>
            <person name="Kuo A."/>
            <person name="LaButti K."/>
            <person name="Lang B.F."/>
            <person name="Lipzen A."/>
            <person name="O'Donnell K."/>
            <person name="Pangilinan J."/>
            <person name="Reynolds N."/>
            <person name="Sandor L."/>
            <person name="Smith M.E."/>
            <person name="Tsang A."/>
            <person name="Grigoriev I.V."/>
            <person name="Stajich J.E."/>
            <person name="Spatafora J.W."/>
        </authorList>
    </citation>
    <scope>NUCLEOTIDE SEQUENCE</scope>
    <source>
        <strain evidence="2">RSA 2281</strain>
    </source>
</reference>
<organism evidence="2 3">
    <name type="scientific">Phascolomyces articulosus</name>
    <dbReference type="NCBI Taxonomy" id="60185"/>
    <lineage>
        <taxon>Eukaryota</taxon>
        <taxon>Fungi</taxon>
        <taxon>Fungi incertae sedis</taxon>
        <taxon>Mucoromycota</taxon>
        <taxon>Mucoromycotina</taxon>
        <taxon>Mucoromycetes</taxon>
        <taxon>Mucorales</taxon>
        <taxon>Lichtheimiaceae</taxon>
        <taxon>Phascolomyces</taxon>
    </lineage>
</organism>
<feature type="region of interest" description="Disordered" evidence="1">
    <location>
        <begin position="92"/>
        <end position="146"/>
    </location>
</feature>
<dbReference type="EMBL" id="JAIXMP010000026">
    <property type="protein sequence ID" value="KAI9253445.1"/>
    <property type="molecule type" value="Genomic_DNA"/>
</dbReference>
<dbReference type="AlphaFoldDB" id="A0AAD5K3H0"/>